<evidence type="ECO:0000256" key="2">
    <source>
        <dbReference type="SAM" id="SignalP"/>
    </source>
</evidence>
<accession>A0A813H1X1</accession>
<reference evidence="3" key="1">
    <citation type="submission" date="2021-02" db="EMBL/GenBank/DDBJ databases">
        <authorList>
            <person name="Dougan E. K."/>
            <person name="Rhodes N."/>
            <person name="Thang M."/>
            <person name="Chan C."/>
        </authorList>
    </citation>
    <scope>NUCLEOTIDE SEQUENCE</scope>
</reference>
<organism evidence="3 4">
    <name type="scientific">Polarella glacialis</name>
    <name type="common">Dinoflagellate</name>
    <dbReference type="NCBI Taxonomy" id="89957"/>
    <lineage>
        <taxon>Eukaryota</taxon>
        <taxon>Sar</taxon>
        <taxon>Alveolata</taxon>
        <taxon>Dinophyceae</taxon>
        <taxon>Suessiales</taxon>
        <taxon>Suessiaceae</taxon>
        <taxon>Polarella</taxon>
    </lineage>
</organism>
<proteinExistence type="predicted"/>
<keyword evidence="4" id="KW-1185">Reference proteome</keyword>
<evidence type="ECO:0000256" key="1">
    <source>
        <dbReference type="SAM" id="MobiDB-lite"/>
    </source>
</evidence>
<feature type="compositionally biased region" description="Low complexity" evidence="1">
    <location>
        <begin position="33"/>
        <end position="49"/>
    </location>
</feature>
<dbReference type="EMBL" id="CAJNNV010030200">
    <property type="protein sequence ID" value="CAE8631755.1"/>
    <property type="molecule type" value="Genomic_DNA"/>
</dbReference>
<sequence>MLFGRSRLHLFVALAAFVACAGESLFDDDEPTPQAQDLPQDLPQDFPQDFPEDAPKKASSQKAPRQKPVNVVGPYSGSEGGGSAGNGEKCYAGGCGMEIGELLNKVLPGAEVTLMKRAESALIDEGVLMESHVKELHPLDFDAMRIPALAKSRLREWLAHQPVGKPGGKASAEGAEAAEGGAASGDPPSEAGAADDEMEGHDEL</sequence>
<gene>
    <name evidence="3" type="ORF">PGLA1383_LOCUS47757</name>
</gene>
<name>A0A813H1X1_POLGL</name>
<dbReference type="AlphaFoldDB" id="A0A813H1X1"/>
<feature type="chain" id="PRO_5032619546" evidence="2">
    <location>
        <begin position="23"/>
        <end position="204"/>
    </location>
</feature>
<protein>
    <submittedName>
        <fullName evidence="3">Uncharacterized protein</fullName>
    </submittedName>
</protein>
<dbReference type="PROSITE" id="PS51257">
    <property type="entry name" value="PROKAR_LIPOPROTEIN"/>
    <property type="match status" value="1"/>
</dbReference>
<keyword evidence="2" id="KW-0732">Signal</keyword>
<feature type="region of interest" description="Disordered" evidence="1">
    <location>
        <begin position="160"/>
        <end position="204"/>
    </location>
</feature>
<feature type="compositionally biased region" description="Acidic residues" evidence="1">
    <location>
        <begin position="193"/>
        <end position="204"/>
    </location>
</feature>
<feature type="compositionally biased region" description="Low complexity" evidence="1">
    <location>
        <begin position="168"/>
        <end position="189"/>
    </location>
</feature>
<comment type="caution">
    <text evidence="3">The sequence shown here is derived from an EMBL/GenBank/DDBJ whole genome shotgun (WGS) entry which is preliminary data.</text>
</comment>
<evidence type="ECO:0000313" key="4">
    <source>
        <dbReference type="Proteomes" id="UP000654075"/>
    </source>
</evidence>
<dbReference type="Proteomes" id="UP000654075">
    <property type="component" value="Unassembled WGS sequence"/>
</dbReference>
<feature type="signal peptide" evidence="2">
    <location>
        <begin position="1"/>
        <end position="22"/>
    </location>
</feature>
<evidence type="ECO:0000313" key="3">
    <source>
        <dbReference type="EMBL" id="CAE8631755.1"/>
    </source>
</evidence>
<feature type="region of interest" description="Disordered" evidence="1">
    <location>
        <begin position="26"/>
        <end position="84"/>
    </location>
</feature>